<comment type="cofactor">
    <cofactor evidence="4">
        <name>Mg(2+)</name>
        <dbReference type="ChEBI" id="CHEBI:18420"/>
    </cofactor>
</comment>
<dbReference type="NCBIfam" id="TIGR02727">
    <property type="entry name" value="MTHFS_bact"/>
    <property type="match status" value="1"/>
</dbReference>
<accession>A0ABT2MVW6</accession>
<evidence type="ECO:0000256" key="1">
    <source>
        <dbReference type="ARBA" id="ARBA00010638"/>
    </source>
</evidence>
<keyword evidence="3 4" id="KW-0067">ATP-binding</keyword>
<dbReference type="PANTHER" id="PTHR23407:SF1">
    <property type="entry name" value="5-FORMYLTETRAHYDROFOLATE CYCLO-LIGASE"/>
    <property type="match status" value="1"/>
</dbReference>
<dbReference type="Pfam" id="PF01812">
    <property type="entry name" value="5-FTHF_cyc-lig"/>
    <property type="match status" value="1"/>
</dbReference>
<evidence type="ECO:0000313" key="6">
    <source>
        <dbReference type="Proteomes" id="UP001525890"/>
    </source>
</evidence>
<keyword evidence="6" id="KW-1185">Reference proteome</keyword>
<evidence type="ECO:0000256" key="2">
    <source>
        <dbReference type="ARBA" id="ARBA00022741"/>
    </source>
</evidence>
<evidence type="ECO:0000313" key="5">
    <source>
        <dbReference type="EMBL" id="MCT7968853.1"/>
    </source>
</evidence>
<evidence type="ECO:0000256" key="4">
    <source>
        <dbReference type="RuleBase" id="RU361279"/>
    </source>
</evidence>
<dbReference type="Gene3D" id="3.40.50.10420">
    <property type="entry name" value="NagB/RpiA/CoA transferase-like"/>
    <property type="match status" value="1"/>
</dbReference>
<keyword evidence="4" id="KW-0460">Magnesium</keyword>
<organism evidence="5 6">
    <name type="scientific">Laspinema palackyanum D2a</name>
    <dbReference type="NCBI Taxonomy" id="2953684"/>
    <lineage>
        <taxon>Bacteria</taxon>
        <taxon>Bacillati</taxon>
        <taxon>Cyanobacteriota</taxon>
        <taxon>Cyanophyceae</taxon>
        <taxon>Oscillatoriophycideae</taxon>
        <taxon>Oscillatoriales</taxon>
        <taxon>Laspinemataceae</taxon>
        <taxon>Laspinema</taxon>
        <taxon>Laspinema palackyanum</taxon>
    </lineage>
</organism>
<keyword evidence="5" id="KW-0436">Ligase</keyword>
<dbReference type="PIRSF" id="PIRSF006806">
    <property type="entry name" value="FTHF_cligase"/>
    <property type="match status" value="1"/>
</dbReference>
<dbReference type="InterPro" id="IPR024185">
    <property type="entry name" value="FTHF_cligase-like_sf"/>
</dbReference>
<dbReference type="PANTHER" id="PTHR23407">
    <property type="entry name" value="ATPASE INHIBITOR/5-FORMYLTETRAHYDROFOLATE CYCLO-LIGASE"/>
    <property type="match status" value="1"/>
</dbReference>
<dbReference type="Proteomes" id="UP001525890">
    <property type="component" value="Unassembled WGS sequence"/>
</dbReference>
<evidence type="ECO:0000256" key="3">
    <source>
        <dbReference type="ARBA" id="ARBA00022840"/>
    </source>
</evidence>
<gene>
    <name evidence="5" type="ORF">NG799_21310</name>
</gene>
<comment type="similarity">
    <text evidence="1 4">Belongs to the 5-formyltetrahydrofolate cyclo-ligase family.</text>
</comment>
<dbReference type="EMBL" id="JAMXFF010000038">
    <property type="protein sequence ID" value="MCT7968853.1"/>
    <property type="molecule type" value="Genomic_DNA"/>
</dbReference>
<dbReference type="RefSeq" id="WP_368008333.1">
    <property type="nucleotide sequence ID" value="NZ_JAMXFF010000038.1"/>
</dbReference>
<dbReference type="InterPro" id="IPR002698">
    <property type="entry name" value="FTHF_cligase"/>
</dbReference>
<proteinExistence type="inferred from homology"/>
<dbReference type="SUPFAM" id="SSF100950">
    <property type="entry name" value="NagB/RpiA/CoA transferase-like"/>
    <property type="match status" value="1"/>
</dbReference>
<dbReference type="EC" id="6.3.3.2" evidence="4"/>
<reference evidence="5 6" key="1">
    <citation type="journal article" date="2022" name="Front. Microbiol.">
        <title>High genomic differentiation and limited gene flow indicate recent cryptic speciation within the genus Laspinema (cyanobacteria).</title>
        <authorList>
            <person name="Stanojkovic A."/>
            <person name="Skoupy S."/>
            <person name="Skaloud P."/>
            <person name="Dvorak P."/>
        </authorList>
    </citation>
    <scope>NUCLEOTIDE SEQUENCE [LARGE SCALE GENOMIC DNA]</scope>
    <source>
        <strain evidence="5 6">D2a</strain>
    </source>
</reference>
<dbReference type="GO" id="GO:0030272">
    <property type="term" value="F:5-formyltetrahydrofolate cyclo-ligase activity"/>
    <property type="evidence" value="ECO:0007669"/>
    <property type="project" value="UniProtKB-EC"/>
</dbReference>
<keyword evidence="2 4" id="KW-0547">Nucleotide-binding</keyword>
<keyword evidence="4" id="KW-0479">Metal-binding</keyword>
<dbReference type="InterPro" id="IPR037171">
    <property type="entry name" value="NagB/RpiA_transferase-like"/>
</dbReference>
<name>A0ABT2MVW6_9CYAN</name>
<comment type="caution">
    <text evidence="5">The sequence shown here is derived from an EMBL/GenBank/DDBJ whole genome shotgun (WGS) entry which is preliminary data.</text>
</comment>
<protein>
    <recommendedName>
        <fullName evidence="4">5-formyltetrahydrofolate cyclo-ligase</fullName>
        <ecNumber evidence="4">6.3.3.2</ecNumber>
    </recommendedName>
</protein>
<comment type="catalytic activity">
    <reaction evidence="4">
        <text>(6S)-5-formyl-5,6,7,8-tetrahydrofolate + ATP = (6R)-5,10-methenyltetrahydrofolate + ADP + phosphate</text>
        <dbReference type="Rhea" id="RHEA:10488"/>
        <dbReference type="ChEBI" id="CHEBI:30616"/>
        <dbReference type="ChEBI" id="CHEBI:43474"/>
        <dbReference type="ChEBI" id="CHEBI:57455"/>
        <dbReference type="ChEBI" id="CHEBI:57457"/>
        <dbReference type="ChEBI" id="CHEBI:456216"/>
        <dbReference type="EC" id="6.3.3.2"/>
    </reaction>
</comment>
<sequence length="198" mass="22619">MMDNSPRYLDPQLEKAELRLKLLQKRKALSPAEWQEKSDRLCHHLKSSDLYQRSLTILAYISFRQEPDLSSLFTDTNHQWGLPRCVNKQLVWHRYRIGDALQPGKYGILEPLPDAPILTAEEVDLILVPSVGCDRQGYRLGYGGGFYDRLLSLPQWQSKPTIGILFNFGDLLQLPIASWDKPLQGVCTEVGLRAILSE</sequence>